<dbReference type="Proteomes" id="UP000015464">
    <property type="component" value="Unassembled WGS sequence"/>
</dbReference>
<proteinExistence type="predicted"/>
<feature type="compositionally biased region" description="Low complexity" evidence="1">
    <location>
        <begin position="208"/>
        <end position="218"/>
    </location>
</feature>
<feature type="compositionally biased region" description="Low complexity" evidence="1">
    <location>
        <begin position="151"/>
        <end position="166"/>
    </location>
</feature>
<evidence type="ECO:0000256" key="1">
    <source>
        <dbReference type="SAM" id="MobiDB-lite"/>
    </source>
</evidence>
<accession>S9W246</accession>
<dbReference type="AlphaFoldDB" id="S9W246"/>
<dbReference type="STRING" id="653667.S9W246"/>
<evidence type="ECO:0000313" key="3">
    <source>
        <dbReference type="Proteomes" id="UP000015464"/>
    </source>
</evidence>
<protein>
    <submittedName>
        <fullName evidence="2">Uncharacterized protein</fullName>
    </submittedName>
</protein>
<dbReference type="RefSeq" id="XP_013022307.1">
    <property type="nucleotide sequence ID" value="XM_013166853.1"/>
</dbReference>
<organism evidence="2 3">
    <name type="scientific">Schizosaccharomyces cryophilus (strain OY26 / ATCC MYA-4695 / CBS 11777 / NBRC 106824 / NRRL Y48691)</name>
    <name type="common">Fission yeast</name>
    <dbReference type="NCBI Taxonomy" id="653667"/>
    <lineage>
        <taxon>Eukaryota</taxon>
        <taxon>Fungi</taxon>
        <taxon>Dikarya</taxon>
        <taxon>Ascomycota</taxon>
        <taxon>Taphrinomycotina</taxon>
        <taxon>Schizosaccharomycetes</taxon>
        <taxon>Schizosaccharomycetales</taxon>
        <taxon>Schizosaccharomycetaceae</taxon>
        <taxon>Schizosaccharomyces</taxon>
    </lineage>
</organism>
<feature type="compositionally biased region" description="Basic and acidic residues" evidence="1">
    <location>
        <begin position="71"/>
        <end position="87"/>
    </location>
</feature>
<evidence type="ECO:0000313" key="2">
    <source>
        <dbReference type="EMBL" id="EPY52424.1"/>
    </source>
</evidence>
<dbReference type="OMA" id="YHHRMRS"/>
<feature type="compositionally biased region" description="Basic and acidic residues" evidence="1">
    <location>
        <begin position="45"/>
        <end position="65"/>
    </location>
</feature>
<feature type="compositionally biased region" description="Basic and acidic residues" evidence="1">
    <location>
        <begin position="294"/>
        <end position="307"/>
    </location>
</feature>
<keyword evidence="3" id="KW-1185">Reference proteome</keyword>
<dbReference type="HOGENOM" id="CLU_515967_0_0_1"/>
<reference evidence="2 3" key="1">
    <citation type="journal article" date="2011" name="Science">
        <title>Comparative functional genomics of the fission yeasts.</title>
        <authorList>
            <person name="Rhind N."/>
            <person name="Chen Z."/>
            <person name="Yassour M."/>
            <person name="Thompson D.A."/>
            <person name="Haas B.J."/>
            <person name="Habib N."/>
            <person name="Wapinski I."/>
            <person name="Roy S."/>
            <person name="Lin M.F."/>
            <person name="Heiman D.I."/>
            <person name="Young S.K."/>
            <person name="Furuya K."/>
            <person name="Guo Y."/>
            <person name="Pidoux A."/>
            <person name="Chen H.M."/>
            <person name="Robbertse B."/>
            <person name="Goldberg J.M."/>
            <person name="Aoki K."/>
            <person name="Bayne E.H."/>
            <person name="Berlin A.M."/>
            <person name="Desjardins C.A."/>
            <person name="Dobbs E."/>
            <person name="Dukaj L."/>
            <person name="Fan L."/>
            <person name="FitzGerald M.G."/>
            <person name="French C."/>
            <person name="Gujja S."/>
            <person name="Hansen K."/>
            <person name="Keifenheim D."/>
            <person name="Levin J.Z."/>
            <person name="Mosher R.A."/>
            <person name="Mueller C.A."/>
            <person name="Pfiffner J."/>
            <person name="Priest M."/>
            <person name="Russ C."/>
            <person name="Smialowska A."/>
            <person name="Swoboda P."/>
            <person name="Sykes S.M."/>
            <person name="Vaughn M."/>
            <person name="Vengrova S."/>
            <person name="Yoder R."/>
            <person name="Zeng Q."/>
            <person name="Allshire R."/>
            <person name="Baulcombe D."/>
            <person name="Birren B.W."/>
            <person name="Brown W."/>
            <person name="Ekwall K."/>
            <person name="Kellis M."/>
            <person name="Leatherwood J."/>
            <person name="Levin H."/>
            <person name="Margalit H."/>
            <person name="Martienssen R."/>
            <person name="Nieduszynski C.A."/>
            <person name="Spatafora J.W."/>
            <person name="Friedman N."/>
            <person name="Dalgaard J.Z."/>
            <person name="Baumann P."/>
            <person name="Niki H."/>
            <person name="Regev A."/>
            <person name="Nusbaum C."/>
        </authorList>
    </citation>
    <scope>NUCLEOTIDE SEQUENCE [LARGE SCALE GENOMIC DNA]</scope>
    <source>
        <strain evidence="3">OY26 / ATCC MYA-4695 / CBS 11777 / NBRC 106824 / NRRL Y48691</strain>
    </source>
</reference>
<sequence>MNAVEWEQECEKIIVFRNAVFEGKHSRIEVPEEARLKFLKERLKSSLKGGDKQKEEPQESKKDEDSTVEVKNSEQEVREPSELKRSVSETPLIEELKPVSGEFTNIPGLGSSRVQKPQGSLETPQLGRAALDQEPDHRNTNNEENEILEKSSPISSSLPVLSHVSSQKSTSADAMKPAKPENEKASSQLLSFVSKSLEKIDVSTVKQASSLKSSKSASDIPSPPMSAFAPSRVSAPSPPRVPTFSVPSLKHIQSPANESSFPSVDKLQTALRFPSPPPSAPIHQSPKQIYSSSLKDEVSNVTVKDEELSPPPPPLATMLSSLESPNQQQQQKQPYSPTWVPYNVSQPQTTIRRVPDLPPSELSPFPSDAGSSRPTYDFEFAETKVRFHPYERSMTGMHSPYPSAAEPMSVPSRNSVAPLQFAPYNREGSYLPQHDYPADYSSKEIQNFPSTTRYADFEGFNDQYNYSSSYSPYYHHRMRSSNAFPQMQVPSTPGYYNPSAAVDYRRMTPNPTLHRYPVNDPRYIHYPPNRSYY</sequence>
<feature type="region of interest" description="Disordered" evidence="1">
    <location>
        <begin position="203"/>
        <end position="374"/>
    </location>
</feature>
<name>S9W246_SCHCR</name>
<dbReference type="GeneID" id="25036075"/>
<dbReference type="EMBL" id="KE546989">
    <property type="protein sequence ID" value="EPY52424.1"/>
    <property type="molecule type" value="Genomic_DNA"/>
</dbReference>
<dbReference type="OrthoDB" id="5406465at2759"/>
<gene>
    <name evidence="2" type="ORF">SPOG_01749</name>
</gene>
<feature type="compositionally biased region" description="Polar residues" evidence="1">
    <location>
        <begin position="112"/>
        <end position="123"/>
    </location>
</feature>
<feature type="region of interest" description="Disordered" evidence="1">
    <location>
        <begin position="45"/>
        <end position="187"/>
    </location>
</feature>